<dbReference type="Proteomes" id="UP001107960">
    <property type="component" value="Unassembled WGS sequence"/>
</dbReference>
<keyword evidence="3" id="KW-1185">Reference proteome</keyword>
<reference evidence="1" key="3">
    <citation type="submission" date="2024-05" db="EMBL/GenBank/DDBJ databases">
        <title>Description of novel Chryseobacterium sp. strain C-2.</title>
        <authorList>
            <person name="Saticioglu I.B."/>
        </authorList>
    </citation>
    <scope>NUCLEOTIDE SEQUENCE</scope>
    <source>
        <strain evidence="1">C-2</strain>
    </source>
</reference>
<evidence type="ECO:0000313" key="1">
    <source>
        <dbReference type="EMBL" id="MBD3904444.1"/>
    </source>
</evidence>
<reference evidence="2" key="1">
    <citation type="submission" date="2021-11" db="EMBL/GenBank/DDBJ databases">
        <title>Description of novel Chryseobacterium species.</title>
        <authorList>
            <person name="Saticioglu I.B."/>
            <person name="Ay H."/>
            <person name="Altun S."/>
            <person name="Duman M."/>
        </authorList>
    </citation>
    <scope>NUCLEOTIDE SEQUENCE</scope>
    <source>
        <strain evidence="2">C-39</strain>
    </source>
</reference>
<dbReference type="EMBL" id="JAJJML010000001">
    <property type="protein sequence ID" value="MCC9032737.1"/>
    <property type="molecule type" value="Genomic_DNA"/>
</dbReference>
<dbReference type="Proteomes" id="UP000603715">
    <property type="component" value="Unassembled WGS sequence"/>
</dbReference>
<name>A0A9Q3YRE9_9FLAO</name>
<reference evidence="3" key="2">
    <citation type="submission" date="2023-07" db="EMBL/GenBank/DDBJ databases">
        <title>Description of novel Chryseobacterium sp. strain C-2.</title>
        <authorList>
            <person name="Saticioglu I.B."/>
        </authorList>
    </citation>
    <scope>NUCLEOTIDE SEQUENCE [LARGE SCALE GENOMIC DNA]</scope>
    <source>
        <strain evidence="3">C-2</strain>
    </source>
</reference>
<protein>
    <submittedName>
        <fullName evidence="2">Uncharacterized protein</fullName>
    </submittedName>
</protein>
<accession>A0A9Q3YRE9</accession>
<proteinExistence type="predicted"/>
<dbReference type="AlphaFoldDB" id="A0A9Q3YRE9"/>
<organism evidence="2 4">
    <name type="scientific">Chryseobacterium muglaense</name>
    <dbReference type="NCBI Taxonomy" id="2893752"/>
    <lineage>
        <taxon>Bacteria</taxon>
        <taxon>Pseudomonadati</taxon>
        <taxon>Bacteroidota</taxon>
        <taxon>Flavobacteriia</taxon>
        <taxon>Flavobacteriales</taxon>
        <taxon>Weeksellaceae</taxon>
        <taxon>Chryseobacterium group</taxon>
        <taxon>Chryseobacterium</taxon>
    </lineage>
</organism>
<sequence>MDKQLFPPNMSAKDKLDNLQAMAYSTEETSYFKVLTQEELDERRETLTENYIKISDLESEKKQVTENIKAQQKPMQVENVELLQTLKTKSERIEGVLYHVDDQESGMMNSYDVNGDFIQSRRLKPNERQGSMFKLNQISQ</sequence>
<dbReference type="EMBL" id="JACXXP010000006">
    <property type="protein sequence ID" value="MBD3904444.1"/>
    <property type="molecule type" value="Genomic_DNA"/>
</dbReference>
<evidence type="ECO:0000313" key="4">
    <source>
        <dbReference type="Proteomes" id="UP001107960"/>
    </source>
</evidence>
<evidence type="ECO:0000313" key="3">
    <source>
        <dbReference type="Proteomes" id="UP000603715"/>
    </source>
</evidence>
<comment type="caution">
    <text evidence="2">The sequence shown here is derived from an EMBL/GenBank/DDBJ whole genome shotgun (WGS) entry which is preliminary data.</text>
</comment>
<evidence type="ECO:0000313" key="2">
    <source>
        <dbReference type="EMBL" id="MCC9032737.1"/>
    </source>
</evidence>
<gene>
    <name evidence="1" type="ORF">IEW27_07545</name>
    <name evidence="2" type="ORF">LNP80_00515</name>
</gene>
<dbReference type="RefSeq" id="WP_191178994.1">
    <property type="nucleotide sequence ID" value="NZ_JACXXP010000006.1"/>
</dbReference>